<comment type="caution">
    <text evidence="7">The sequence shown here is derived from an EMBL/GenBank/DDBJ whole genome shotgun (WGS) entry which is preliminary data.</text>
</comment>
<evidence type="ECO:0000313" key="7">
    <source>
        <dbReference type="EMBL" id="RHA68009.1"/>
    </source>
</evidence>
<dbReference type="InterPro" id="IPR036759">
    <property type="entry name" value="TPK_catalytic_sf"/>
</dbReference>
<dbReference type="AlphaFoldDB" id="A0A3R6CHT4"/>
<keyword evidence="2" id="KW-0547">Nucleotide-binding</keyword>
<dbReference type="GO" id="GO:0004788">
    <property type="term" value="F:thiamine diphosphokinase activity"/>
    <property type="evidence" value="ECO:0007669"/>
    <property type="project" value="UniProtKB-UniRule"/>
</dbReference>
<feature type="domain" description="Thiamin pyrophosphokinase thiamin-binding" evidence="6">
    <location>
        <begin position="151"/>
        <end position="217"/>
    </location>
</feature>
<dbReference type="SUPFAM" id="SSF63999">
    <property type="entry name" value="Thiamin pyrophosphokinase, catalytic domain"/>
    <property type="match status" value="1"/>
</dbReference>
<dbReference type="PANTHER" id="PTHR41299:SF1">
    <property type="entry name" value="THIAMINE PYROPHOSPHOKINASE"/>
    <property type="match status" value="1"/>
</dbReference>
<dbReference type="EC" id="2.7.6.2" evidence="5"/>
<gene>
    <name evidence="7" type="ORF">DW927_07645</name>
</gene>
<dbReference type="CDD" id="cd07995">
    <property type="entry name" value="TPK"/>
    <property type="match status" value="1"/>
</dbReference>
<accession>A0A3R6CHT4</accession>
<proteinExistence type="predicted"/>
<dbReference type="InterPro" id="IPR007373">
    <property type="entry name" value="Thiamin_PyroPKinase_B1-bd"/>
</dbReference>
<dbReference type="InterPro" id="IPR007371">
    <property type="entry name" value="TPK_catalytic"/>
</dbReference>
<evidence type="ECO:0000256" key="4">
    <source>
        <dbReference type="ARBA" id="ARBA00022840"/>
    </source>
</evidence>
<evidence type="ECO:0000256" key="5">
    <source>
        <dbReference type="NCBIfam" id="TIGR01378"/>
    </source>
</evidence>
<organism evidence="7 8">
    <name type="scientific">Roseburia intestinalis</name>
    <dbReference type="NCBI Taxonomy" id="166486"/>
    <lineage>
        <taxon>Bacteria</taxon>
        <taxon>Bacillati</taxon>
        <taxon>Bacillota</taxon>
        <taxon>Clostridia</taxon>
        <taxon>Lachnospirales</taxon>
        <taxon>Lachnospiraceae</taxon>
        <taxon>Roseburia</taxon>
    </lineage>
</organism>
<sequence>MNDGSRWMKHFFIIAGGKIEDAFAKAVLNGVAEKTVIAADSGMEFLRRNEIIPQIIIGDFDSVSSGTLEWFQKKDDIIWHKLNPVKDDTDTESAIRLAISMGAELITVLGGTGSRLDHVLGNIELLGIGLEAGVKIELLDANNRIRMTDCGMILKKEEQFGKYVSLIPYTAKVEHLCLTGFKYPLDDYCLKGFCSLGVSNEITEKQAEITFEKGILIVIESRDDAAMTYEI</sequence>
<dbReference type="GO" id="GO:0005524">
    <property type="term" value="F:ATP binding"/>
    <property type="evidence" value="ECO:0007669"/>
    <property type="project" value="UniProtKB-KW"/>
</dbReference>
<name>A0A3R6CHT4_9FIRM</name>
<evidence type="ECO:0000313" key="8">
    <source>
        <dbReference type="Proteomes" id="UP000284465"/>
    </source>
</evidence>
<dbReference type="Proteomes" id="UP000284465">
    <property type="component" value="Unassembled WGS sequence"/>
</dbReference>
<dbReference type="GO" id="GO:0016301">
    <property type="term" value="F:kinase activity"/>
    <property type="evidence" value="ECO:0007669"/>
    <property type="project" value="UniProtKB-KW"/>
</dbReference>
<dbReference type="InterPro" id="IPR036371">
    <property type="entry name" value="TPK_B1-bd_sf"/>
</dbReference>
<evidence type="ECO:0000259" key="6">
    <source>
        <dbReference type="SMART" id="SM00983"/>
    </source>
</evidence>
<protein>
    <recommendedName>
        <fullName evidence="5">Thiamine diphosphokinase</fullName>
        <ecNumber evidence="5">2.7.6.2</ecNumber>
    </recommendedName>
</protein>
<dbReference type="Gene3D" id="3.40.50.10240">
    <property type="entry name" value="Thiamin pyrophosphokinase, catalytic domain"/>
    <property type="match status" value="1"/>
</dbReference>
<reference evidence="7 8" key="1">
    <citation type="submission" date="2018-08" db="EMBL/GenBank/DDBJ databases">
        <title>A genome reference for cultivated species of the human gut microbiota.</title>
        <authorList>
            <person name="Zou Y."/>
            <person name="Xue W."/>
            <person name="Luo G."/>
        </authorList>
    </citation>
    <scope>NUCLEOTIDE SEQUENCE [LARGE SCALE GENOMIC DNA]</scope>
    <source>
        <strain evidence="7 8">AM43-11</strain>
    </source>
</reference>
<dbReference type="InterPro" id="IPR006282">
    <property type="entry name" value="Thi_PPkinase"/>
</dbReference>
<dbReference type="GO" id="GO:0009229">
    <property type="term" value="P:thiamine diphosphate biosynthetic process"/>
    <property type="evidence" value="ECO:0007669"/>
    <property type="project" value="InterPro"/>
</dbReference>
<keyword evidence="1 7" id="KW-0808">Transferase</keyword>
<dbReference type="NCBIfam" id="TIGR01378">
    <property type="entry name" value="thi_PPkinase"/>
    <property type="match status" value="1"/>
</dbReference>
<dbReference type="EMBL" id="QSFP01000006">
    <property type="protein sequence ID" value="RHA68009.1"/>
    <property type="molecule type" value="Genomic_DNA"/>
</dbReference>
<dbReference type="Pfam" id="PF04265">
    <property type="entry name" value="TPK_B1_binding"/>
    <property type="match status" value="1"/>
</dbReference>
<dbReference type="GO" id="GO:0006772">
    <property type="term" value="P:thiamine metabolic process"/>
    <property type="evidence" value="ECO:0007669"/>
    <property type="project" value="UniProtKB-UniRule"/>
</dbReference>
<dbReference type="GO" id="GO:0030975">
    <property type="term" value="F:thiamine binding"/>
    <property type="evidence" value="ECO:0007669"/>
    <property type="project" value="InterPro"/>
</dbReference>
<dbReference type="PANTHER" id="PTHR41299">
    <property type="entry name" value="THIAMINE PYROPHOSPHOKINASE"/>
    <property type="match status" value="1"/>
</dbReference>
<evidence type="ECO:0000256" key="3">
    <source>
        <dbReference type="ARBA" id="ARBA00022777"/>
    </source>
</evidence>
<dbReference type="InterPro" id="IPR053149">
    <property type="entry name" value="TPK"/>
</dbReference>
<dbReference type="SUPFAM" id="SSF63862">
    <property type="entry name" value="Thiamin pyrophosphokinase, substrate-binding domain"/>
    <property type="match status" value="1"/>
</dbReference>
<evidence type="ECO:0000256" key="2">
    <source>
        <dbReference type="ARBA" id="ARBA00022741"/>
    </source>
</evidence>
<dbReference type="SMART" id="SM00983">
    <property type="entry name" value="TPK_B1_binding"/>
    <property type="match status" value="1"/>
</dbReference>
<dbReference type="Pfam" id="PF04263">
    <property type="entry name" value="TPK_catalytic"/>
    <property type="match status" value="1"/>
</dbReference>
<evidence type="ECO:0000256" key="1">
    <source>
        <dbReference type="ARBA" id="ARBA00022679"/>
    </source>
</evidence>
<keyword evidence="3 7" id="KW-0418">Kinase</keyword>
<keyword evidence="4" id="KW-0067">ATP-binding</keyword>